<dbReference type="RefSeq" id="WP_374839344.1">
    <property type="nucleotide sequence ID" value="NZ_JBHEEW010000009.1"/>
</dbReference>
<dbReference type="InterPro" id="IPR007833">
    <property type="entry name" value="Capsule_polysaccharide_synth"/>
</dbReference>
<gene>
    <name evidence="1" type="ORF">ACFQ33_12755</name>
</gene>
<dbReference type="CDD" id="cd16439">
    <property type="entry name" value="beta_Kdo_transferase_KpsC_2"/>
    <property type="match status" value="1"/>
</dbReference>
<sequence>MSDGKRKTYAVTSLGLWRIRADISRLLDAEIVPWPLSTRVDAFVGWGWRPSGRRASALSARTGKPAIIFEDGFIKGFAPRAREPAHAFVIDDEGIYFDATGPSRLQTLLENPVTDGKGLERARNLIATIRQARLSKYNNGAIVGLRDTGIPRGRPYVLLVDQVAGDASIAGALADDRTTFTAMLQHAADHHPGKTFVLRTHPAAGERSLLRQAANRLGIDIVVPPAMNPWPLLEDADTVYTVSSQLGFEALMAGKEVHCFGVTFYSGRGVTVDHAEAPTTRSSASLEQIFDAAYIRYSRFLDLHDRNECDIERAVEQAIAVRDQRHRLAKKVITADMSPWKRKAMTPFLTGMRGPPLHARDVERAVRRASEIDGVVAVWGSDRPLPSGVEALRIEDGFIRSKGLGAALVMPSSVAIDGDTIYYDARMPSGLEKIIAEAEFGGALLQRAEALRQVLIERGISKYNLGTTVTLPDIADERLKILVPGQVENDASIRFGSPEVRSNAALVAAVRHLYPEAYIVYKEHPDVVSGMRAGGIVPDAADQIVRDGDIMQWVGWCDRVETMTSLAGFEALLRGKKVGVHGIPFYAGWGLTDDRCPIVRRRRRIDLPMLVAATLILYPLYIHPLSGMPCRPEDLVRQIADGHDAPRSVGDRLALHFARAVNRIAVAMRNRLPG</sequence>
<evidence type="ECO:0000313" key="2">
    <source>
        <dbReference type="Proteomes" id="UP001597173"/>
    </source>
</evidence>
<comment type="caution">
    <text evidence="1">The sequence shown here is derived from an EMBL/GenBank/DDBJ whole genome shotgun (WGS) entry which is preliminary data.</text>
</comment>
<proteinExistence type="predicted"/>
<dbReference type="EMBL" id="JBHTNF010000007">
    <property type="protein sequence ID" value="MFD1328760.1"/>
    <property type="molecule type" value="Genomic_DNA"/>
</dbReference>
<dbReference type="Proteomes" id="UP001597173">
    <property type="component" value="Unassembled WGS sequence"/>
</dbReference>
<reference evidence="2" key="1">
    <citation type="journal article" date="2019" name="Int. J. Syst. Evol. Microbiol.">
        <title>The Global Catalogue of Microorganisms (GCM) 10K type strain sequencing project: providing services to taxonomists for standard genome sequencing and annotation.</title>
        <authorList>
            <consortium name="The Broad Institute Genomics Platform"/>
            <consortium name="The Broad Institute Genome Sequencing Center for Infectious Disease"/>
            <person name="Wu L."/>
            <person name="Ma J."/>
        </authorList>
    </citation>
    <scope>NUCLEOTIDE SEQUENCE [LARGE SCALE GENOMIC DNA]</scope>
    <source>
        <strain evidence="2">CCUG 55609</strain>
    </source>
</reference>
<dbReference type="CDD" id="cd16440">
    <property type="entry name" value="beta_Kdo_transferase_KpsC_1"/>
    <property type="match status" value="1"/>
</dbReference>
<organism evidence="1 2">
    <name type="scientific">Mycoplana ramosa</name>
    <name type="common">Mycoplana bullata</name>
    <dbReference type="NCBI Taxonomy" id="40837"/>
    <lineage>
        <taxon>Bacteria</taxon>
        <taxon>Pseudomonadati</taxon>
        <taxon>Pseudomonadota</taxon>
        <taxon>Alphaproteobacteria</taxon>
        <taxon>Hyphomicrobiales</taxon>
        <taxon>Rhizobiaceae</taxon>
        <taxon>Mycoplana</taxon>
    </lineage>
</organism>
<name>A0ABW3YXV8_MYCRA</name>
<protein>
    <submittedName>
        <fullName evidence="1">Capsular polysaccharide biosynthesis protein</fullName>
    </submittedName>
</protein>
<evidence type="ECO:0000313" key="1">
    <source>
        <dbReference type="EMBL" id="MFD1328760.1"/>
    </source>
</evidence>
<dbReference type="Pfam" id="PF05159">
    <property type="entry name" value="Capsule_synth"/>
    <property type="match status" value="2"/>
</dbReference>
<accession>A0ABW3YXV8</accession>
<keyword evidence="2" id="KW-1185">Reference proteome</keyword>